<dbReference type="EMBL" id="AVOT02024695">
    <property type="protein sequence ID" value="MBW0515553.1"/>
    <property type="molecule type" value="Genomic_DNA"/>
</dbReference>
<organism evidence="2 3">
    <name type="scientific">Austropuccinia psidii MF-1</name>
    <dbReference type="NCBI Taxonomy" id="1389203"/>
    <lineage>
        <taxon>Eukaryota</taxon>
        <taxon>Fungi</taxon>
        <taxon>Dikarya</taxon>
        <taxon>Basidiomycota</taxon>
        <taxon>Pucciniomycotina</taxon>
        <taxon>Pucciniomycetes</taxon>
        <taxon>Pucciniales</taxon>
        <taxon>Sphaerophragmiaceae</taxon>
        <taxon>Austropuccinia</taxon>
    </lineage>
</organism>
<dbReference type="AlphaFoldDB" id="A0A9Q3E7K3"/>
<evidence type="ECO:0000256" key="1">
    <source>
        <dbReference type="SAM" id="MobiDB-lite"/>
    </source>
</evidence>
<protein>
    <submittedName>
        <fullName evidence="2">Uncharacterized protein</fullName>
    </submittedName>
</protein>
<gene>
    <name evidence="2" type="ORF">O181_055268</name>
</gene>
<accession>A0A9Q3E7K3</accession>
<feature type="compositionally biased region" description="Low complexity" evidence="1">
    <location>
        <begin position="26"/>
        <end position="58"/>
    </location>
</feature>
<proteinExistence type="predicted"/>
<keyword evidence="3" id="KW-1185">Reference proteome</keyword>
<evidence type="ECO:0000313" key="2">
    <source>
        <dbReference type="EMBL" id="MBW0515553.1"/>
    </source>
</evidence>
<name>A0A9Q3E7K3_9BASI</name>
<sequence>MRDRLIRLGYSWPLSTLKVPQRSREASVLSDSSSSTEFSSSSESSSPGPLGVVLGIPGKETNTPYNELDLHGPLPSSLDGAAPSIFCPLSKWALS</sequence>
<evidence type="ECO:0000313" key="3">
    <source>
        <dbReference type="Proteomes" id="UP000765509"/>
    </source>
</evidence>
<reference evidence="2" key="1">
    <citation type="submission" date="2021-03" db="EMBL/GenBank/DDBJ databases">
        <title>Draft genome sequence of rust myrtle Austropuccinia psidii MF-1, a brazilian biotype.</title>
        <authorList>
            <person name="Quecine M.C."/>
            <person name="Pachon D.M.R."/>
            <person name="Bonatelli M.L."/>
            <person name="Correr F.H."/>
            <person name="Franceschini L.M."/>
            <person name="Leite T.F."/>
            <person name="Margarido G.R.A."/>
            <person name="Almeida C.A."/>
            <person name="Ferrarezi J.A."/>
            <person name="Labate C.A."/>
        </authorList>
    </citation>
    <scope>NUCLEOTIDE SEQUENCE</scope>
    <source>
        <strain evidence="2">MF-1</strain>
    </source>
</reference>
<comment type="caution">
    <text evidence="2">The sequence shown here is derived from an EMBL/GenBank/DDBJ whole genome shotgun (WGS) entry which is preliminary data.</text>
</comment>
<dbReference type="Proteomes" id="UP000765509">
    <property type="component" value="Unassembled WGS sequence"/>
</dbReference>
<feature type="region of interest" description="Disordered" evidence="1">
    <location>
        <begin position="22"/>
        <end position="73"/>
    </location>
</feature>